<dbReference type="EMBL" id="NQJD01000002">
    <property type="protein sequence ID" value="TAA76097.1"/>
    <property type="molecule type" value="Genomic_DNA"/>
</dbReference>
<name>A0A521G4Z2_9BACT</name>
<dbReference type="InterPro" id="IPR003646">
    <property type="entry name" value="SH3-like_bac-type"/>
</dbReference>
<dbReference type="PANTHER" id="PTHR34408">
    <property type="entry name" value="FAMILY PROTEIN, PUTATIVE-RELATED"/>
    <property type="match status" value="1"/>
</dbReference>
<dbReference type="PROSITE" id="PS51781">
    <property type="entry name" value="SH3B"/>
    <property type="match status" value="1"/>
</dbReference>
<dbReference type="SMART" id="SM00287">
    <property type="entry name" value="SH3b"/>
    <property type="match status" value="2"/>
</dbReference>
<evidence type="ECO:0000259" key="2">
    <source>
        <dbReference type="PROSITE" id="PS51781"/>
    </source>
</evidence>
<dbReference type="Gene3D" id="2.30.30.40">
    <property type="entry name" value="SH3 Domains"/>
    <property type="match status" value="2"/>
</dbReference>
<dbReference type="PANTHER" id="PTHR34408:SF1">
    <property type="entry name" value="GLYCOSYL HYDROLASE FAMILY 19 DOMAIN-CONTAINING PROTEIN HI_1415"/>
    <property type="match status" value="1"/>
</dbReference>
<accession>A0A521G4Z2</accession>
<keyword evidence="1" id="KW-0732">Signal</keyword>
<evidence type="ECO:0000256" key="1">
    <source>
        <dbReference type="SAM" id="SignalP"/>
    </source>
</evidence>
<feature type="domain" description="SH3b" evidence="2">
    <location>
        <begin position="87"/>
        <end position="148"/>
    </location>
</feature>
<reference evidence="3" key="1">
    <citation type="submission" date="2017-07" db="EMBL/GenBank/DDBJ databases">
        <title>The cable genome - Insights into the physiology and evolution of filamentous bacteria capable of sulfide oxidation via long distance electron transfer.</title>
        <authorList>
            <person name="Thorup C."/>
            <person name="Bjerg J.T."/>
            <person name="Schreiber L."/>
            <person name="Nielsen L.P."/>
            <person name="Kjeldsen K.U."/>
            <person name="Boesen T."/>
            <person name="Boggild A."/>
            <person name="Meysman F."/>
            <person name="Geelhoed J."/>
            <person name="Schramm A."/>
        </authorList>
    </citation>
    <scope>NUCLEOTIDE SEQUENCE [LARGE SCALE GENOMIC DNA]</scope>
    <source>
        <strain evidence="3">GS</strain>
    </source>
</reference>
<dbReference type="AlphaFoldDB" id="A0A521G4Z2"/>
<evidence type="ECO:0000313" key="3">
    <source>
        <dbReference type="EMBL" id="TAA76097.1"/>
    </source>
</evidence>
<organism evidence="3 4">
    <name type="scientific">Candidatus Electronema aureum</name>
    <dbReference type="NCBI Taxonomy" id="2005002"/>
    <lineage>
        <taxon>Bacteria</taxon>
        <taxon>Pseudomonadati</taxon>
        <taxon>Thermodesulfobacteriota</taxon>
        <taxon>Desulfobulbia</taxon>
        <taxon>Desulfobulbales</taxon>
        <taxon>Desulfobulbaceae</taxon>
        <taxon>Candidatus Electronema</taxon>
    </lineage>
</organism>
<sequence>MKKSSCFILLLALSLLFLNTAAARAEMVAVNRNNVSMLSKPDKKGKVLWRLDQGFPLKVQKRSGKWLNVRDFEGASGWVHTSVAGKQGHMIVKKKTINLRSRPHTRSNIVAKASYGVVFKTLEKKKGWVKVRQGSVTGWVNDDLLWGF</sequence>
<dbReference type="InterPro" id="IPR010466">
    <property type="entry name" value="DUF1058"/>
</dbReference>
<dbReference type="InterPro" id="IPR052354">
    <property type="entry name" value="Cell_Wall_Dynamics_Protein"/>
</dbReference>
<feature type="chain" id="PRO_5021911380" evidence="1">
    <location>
        <begin position="26"/>
        <end position="148"/>
    </location>
</feature>
<dbReference type="Pfam" id="PF06347">
    <property type="entry name" value="SH3_4"/>
    <property type="match status" value="2"/>
</dbReference>
<protein>
    <submittedName>
        <fullName evidence="3">SH3-like domain-containing protein</fullName>
    </submittedName>
</protein>
<comment type="caution">
    <text evidence="3">The sequence shown here is derived from an EMBL/GenBank/DDBJ whole genome shotgun (WGS) entry which is preliminary data.</text>
</comment>
<dbReference type="Proteomes" id="UP000316238">
    <property type="component" value="Unassembled WGS sequence"/>
</dbReference>
<feature type="signal peptide" evidence="1">
    <location>
        <begin position="1"/>
        <end position="25"/>
    </location>
</feature>
<keyword evidence="4" id="KW-1185">Reference proteome</keyword>
<gene>
    <name evidence="3" type="ORF">CDV28_102227</name>
</gene>
<evidence type="ECO:0000313" key="4">
    <source>
        <dbReference type="Proteomes" id="UP000316238"/>
    </source>
</evidence>
<proteinExistence type="predicted"/>